<evidence type="ECO:0000313" key="2">
    <source>
        <dbReference type="Proteomes" id="UP000615760"/>
    </source>
</evidence>
<gene>
    <name evidence="1" type="ORF">GCM10007424_27860</name>
</gene>
<accession>A0ABQ1K386</accession>
<reference evidence="2" key="1">
    <citation type="journal article" date="2019" name="Int. J. Syst. Evol. Microbiol.">
        <title>The Global Catalogue of Microorganisms (GCM) 10K type strain sequencing project: providing services to taxonomists for standard genome sequencing and annotation.</title>
        <authorList>
            <consortium name="The Broad Institute Genomics Platform"/>
            <consortium name="The Broad Institute Genome Sequencing Center for Infectious Disease"/>
            <person name="Wu L."/>
            <person name="Ma J."/>
        </authorList>
    </citation>
    <scope>NUCLEOTIDE SEQUENCE [LARGE SCALE GENOMIC DNA]</scope>
    <source>
        <strain evidence="2">CGMCC 1.15461</strain>
    </source>
</reference>
<dbReference type="EMBL" id="BMJE01000009">
    <property type="protein sequence ID" value="GGB86224.1"/>
    <property type="molecule type" value="Genomic_DNA"/>
</dbReference>
<keyword evidence="2" id="KW-1185">Reference proteome</keyword>
<organism evidence="1 2">
    <name type="scientific">Flavobacterium suaedae</name>
    <dbReference type="NCBI Taxonomy" id="1767027"/>
    <lineage>
        <taxon>Bacteria</taxon>
        <taxon>Pseudomonadati</taxon>
        <taxon>Bacteroidota</taxon>
        <taxon>Flavobacteriia</taxon>
        <taxon>Flavobacteriales</taxon>
        <taxon>Flavobacteriaceae</taxon>
        <taxon>Flavobacterium</taxon>
    </lineage>
</organism>
<sequence>MKFFIFHILIISSNSTFSQNKDDDQILVKEILNKICLVENNGVFISQKADNEYFLDIYKENLNDSVLLKSFKKTDTVTYINREVVREIFTPANFEYVKKQTGKYTWNKDKIKLPPNCNISFEGKYKNRLFISKPVYTKNDYALVYYTYKNMIVLLIFKREGEEWLELEFIPIGMV</sequence>
<proteinExistence type="predicted"/>
<protein>
    <submittedName>
        <fullName evidence="1">Uncharacterized protein</fullName>
    </submittedName>
</protein>
<name>A0ABQ1K386_9FLAO</name>
<evidence type="ECO:0000313" key="1">
    <source>
        <dbReference type="EMBL" id="GGB86224.1"/>
    </source>
</evidence>
<dbReference type="Proteomes" id="UP000615760">
    <property type="component" value="Unassembled WGS sequence"/>
</dbReference>
<comment type="caution">
    <text evidence="1">The sequence shown here is derived from an EMBL/GenBank/DDBJ whole genome shotgun (WGS) entry which is preliminary data.</text>
</comment>
<dbReference type="RefSeq" id="WP_188621934.1">
    <property type="nucleotide sequence ID" value="NZ_BMJE01000009.1"/>
</dbReference>